<dbReference type="PROSITE" id="PS51257">
    <property type="entry name" value="PROKAR_LIPOPROTEIN"/>
    <property type="match status" value="1"/>
</dbReference>
<reference evidence="3 4" key="1">
    <citation type="submission" date="2024-09" db="EMBL/GenBank/DDBJ databases">
        <authorList>
            <person name="Sun Q."/>
            <person name="Mori K."/>
        </authorList>
    </citation>
    <scope>NUCLEOTIDE SEQUENCE [LARGE SCALE GENOMIC DNA]</scope>
    <source>
        <strain evidence="3 4">CGMCC 1.9126</strain>
    </source>
</reference>
<name>A0ABV6KML3_9BACI</name>
<organism evidence="3 4">
    <name type="scientific">Robertmurraya beringensis</name>
    <dbReference type="NCBI Taxonomy" id="641660"/>
    <lineage>
        <taxon>Bacteria</taxon>
        <taxon>Bacillati</taxon>
        <taxon>Bacillota</taxon>
        <taxon>Bacilli</taxon>
        <taxon>Bacillales</taxon>
        <taxon>Bacillaceae</taxon>
        <taxon>Robertmurraya</taxon>
    </lineage>
</organism>
<comment type="caution">
    <text evidence="3">The sequence shown here is derived from an EMBL/GenBank/DDBJ whole genome shotgun (WGS) entry which is preliminary data.</text>
</comment>
<evidence type="ECO:0000256" key="2">
    <source>
        <dbReference type="SAM" id="SignalP"/>
    </source>
</evidence>
<proteinExistence type="predicted"/>
<gene>
    <name evidence="3" type="ORF">ACFFHF_03215</name>
</gene>
<dbReference type="Pfam" id="PF09580">
    <property type="entry name" value="Spore_YhcN_YlaJ"/>
    <property type="match status" value="1"/>
</dbReference>
<evidence type="ECO:0000313" key="3">
    <source>
        <dbReference type="EMBL" id="MFC0474305.1"/>
    </source>
</evidence>
<feature type="compositionally biased region" description="Basic and acidic residues" evidence="1">
    <location>
        <begin position="71"/>
        <end position="90"/>
    </location>
</feature>
<dbReference type="RefSeq" id="WP_160547648.1">
    <property type="nucleotide sequence ID" value="NZ_JBHLUU010000015.1"/>
</dbReference>
<evidence type="ECO:0000256" key="1">
    <source>
        <dbReference type="SAM" id="MobiDB-lite"/>
    </source>
</evidence>
<feature type="region of interest" description="Disordered" evidence="1">
    <location>
        <begin position="71"/>
        <end position="103"/>
    </location>
</feature>
<feature type="chain" id="PRO_5046201486" evidence="2">
    <location>
        <begin position="20"/>
        <end position="249"/>
    </location>
</feature>
<keyword evidence="3" id="KW-0449">Lipoprotein</keyword>
<dbReference type="EMBL" id="JBHLUU010000015">
    <property type="protein sequence ID" value="MFC0474305.1"/>
    <property type="molecule type" value="Genomic_DNA"/>
</dbReference>
<sequence length="249" mass="27760">MSKKLVLLPITAALTFSLAGCNQDEATNNSKEISQPFGYYSNENHGGGGNARIYNENDGPLVEIMDHSLGEEGQKSRDNRSQHLMQKDESGNPANPTVPRAKQDKNFFEKDNRYSHADANYHGHLDDQTRKARSSYYTAYEGDLAEKIGDVTAKVPNVEDVRSVVYGSNVLIAVDLTNYDRDVETKADIARAVQPYLRGRSVQVVTDEGTFSRIRNIDNDLRDGGPRETIDADIKGMFRTLKSRLQGKD</sequence>
<dbReference type="InterPro" id="IPR019076">
    <property type="entry name" value="Spore_lipoprot_YhcN/YlaJ-like"/>
</dbReference>
<keyword evidence="2" id="KW-0732">Signal</keyword>
<evidence type="ECO:0000313" key="4">
    <source>
        <dbReference type="Proteomes" id="UP001589738"/>
    </source>
</evidence>
<feature type="region of interest" description="Disordered" evidence="1">
    <location>
        <begin position="32"/>
        <end position="52"/>
    </location>
</feature>
<protein>
    <submittedName>
        <fullName evidence="3">YhcN/YlaJ family sporulation lipoprotein</fullName>
    </submittedName>
</protein>
<dbReference type="Proteomes" id="UP001589738">
    <property type="component" value="Unassembled WGS sequence"/>
</dbReference>
<accession>A0ABV6KML3</accession>
<keyword evidence="4" id="KW-1185">Reference proteome</keyword>
<feature type="signal peptide" evidence="2">
    <location>
        <begin position="1"/>
        <end position="19"/>
    </location>
</feature>